<evidence type="ECO:0000256" key="8">
    <source>
        <dbReference type="PROSITE-ProRule" id="PRU00221"/>
    </source>
</evidence>
<comment type="subcellular location">
    <subcellularLocation>
        <location evidence="1">Nucleus</location>
        <location evidence="1">Nucleolus</location>
    </subcellularLocation>
</comment>
<feature type="domain" description="U3 small nucleolar RNA-associated protein 15 C-terminal" evidence="10">
    <location>
        <begin position="359"/>
        <end position="507"/>
    </location>
</feature>
<dbReference type="InterPro" id="IPR018983">
    <property type="entry name" value="U3_snoRNA-assocProt_15_C"/>
</dbReference>
<organism evidence="11">
    <name type="scientific">Amphimedon queenslandica</name>
    <name type="common">Sponge</name>
    <dbReference type="NCBI Taxonomy" id="400682"/>
    <lineage>
        <taxon>Eukaryota</taxon>
        <taxon>Metazoa</taxon>
        <taxon>Porifera</taxon>
        <taxon>Demospongiae</taxon>
        <taxon>Heteroscleromorpha</taxon>
        <taxon>Haplosclerida</taxon>
        <taxon>Niphatidae</taxon>
        <taxon>Amphimedon</taxon>
    </lineage>
</organism>
<dbReference type="GO" id="GO:0045943">
    <property type="term" value="P:positive regulation of transcription by RNA polymerase I"/>
    <property type="evidence" value="ECO:0007669"/>
    <property type="project" value="TreeGrafter"/>
</dbReference>
<evidence type="ECO:0000256" key="9">
    <source>
        <dbReference type="SAM" id="MobiDB-lite"/>
    </source>
</evidence>
<feature type="region of interest" description="Disordered" evidence="9">
    <location>
        <begin position="321"/>
        <end position="347"/>
    </location>
</feature>
<dbReference type="PRINTS" id="PR00320">
    <property type="entry name" value="GPROTEINBRPT"/>
</dbReference>
<dbReference type="InterPro" id="IPR036322">
    <property type="entry name" value="WD40_repeat_dom_sf"/>
</dbReference>
<dbReference type="PROSITE" id="PS50294">
    <property type="entry name" value="WD_REPEATS_REGION"/>
    <property type="match status" value="2"/>
</dbReference>
<evidence type="ECO:0000256" key="2">
    <source>
        <dbReference type="ARBA" id="ARBA00018260"/>
    </source>
</evidence>
<gene>
    <name evidence="11" type="primary">100641393</name>
</gene>
<dbReference type="STRING" id="400682.A0A1X7U198"/>
<dbReference type="EnsemblMetazoa" id="Aqu2.1.21257_001">
    <property type="protein sequence ID" value="Aqu2.1.21257_001"/>
    <property type="gene ID" value="Aqu2.1.21257"/>
</dbReference>
<dbReference type="InterPro" id="IPR001680">
    <property type="entry name" value="WD40_rpt"/>
</dbReference>
<dbReference type="Pfam" id="PF09384">
    <property type="entry name" value="UTP15_C"/>
    <property type="match status" value="1"/>
</dbReference>
<dbReference type="InterPro" id="IPR019775">
    <property type="entry name" value="WD40_repeat_CS"/>
</dbReference>
<dbReference type="PROSITE" id="PS00678">
    <property type="entry name" value="WD_REPEATS_1"/>
    <property type="match status" value="1"/>
</dbReference>
<evidence type="ECO:0000256" key="5">
    <source>
        <dbReference type="ARBA" id="ARBA00022737"/>
    </source>
</evidence>
<dbReference type="AlphaFoldDB" id="A0A1X7U198"/>
<dbReference type="FunCoup" id="A0A1X7U198">
    <property type="interactions" value="527"/>
</dbReference>
<dbReference type="KEGG" id="aqu:100641393"/>
<dbReference type="eggNOG" id="KOG0310">
    <property type="taxonomic scope" value="Eukaryota"/>
</dbReference>
<dbReference type="PANTHER" id="PTHR19924">
    <property type="entry name" value="UTP15 U3 SMALL NUCLEOLAR RNA-ASSOCIATED PROTEIN 15 FAMILY MEMBER"/>
    <property type="match status" value="1"/>
</dbReference>
<accession>A0A1X7U198</accession>
<dbReference type="InterPro" id="IPR020472">
    <property type="entry name" value="WD40_PAC1"/>
</dbReference>
<keyword evidence="3" id="KW-0698">rRNA processing</keyword>
<dbReference type="Pfam" id="PF00400">
    <property type="entry name" value="WD40"/>
    <property type="match status" value="4"/>
</dbReference>
<dbReference type="CDD" id="cd00200">
    <property type="entry name" value="WD40"/>
    <property type="match status" value="1"/>
</dbReference>
<name>A0A1X7U198_AMPQE</name>
<reference evidence="11" key="2">
    <citation type="submission" date="2017-05" db="UniProtKB">
        <authorList>
            <consortium name="EnsemblMetazoa"/>
        </authorList>
    </citation>
    <scope>IDENTIFICATION</scope>
</reference>
<dbReference type="GO" id="GO:0006364">
    <property type="term" value="P:rRNA processing"/>
    <property type="evidence" value="ECO:0007669"/>
    <property type="project" value="UniProtKB-KW"/>
</dbReference>
<evidence type="ECO:0000256" key="4">
    <source>
        <dbReference type="ARBA" id="ARBA00022574"/>
    </source>
</evidence>
<sequence>MADFKRLEVKKKARLVPINYKENSFWDKYQSPIIVKEFAAVTCIDFSPVPPHDYAVTTGSRVQIYSSSNNTIKKTITRFKETASSARFRHDGQLLVAGGDEGVIRIFDMNSRFVLRQLKGHSKPVKSAQFSVDGLHIVSGSDDTVLRYWDIATETSISDLHGHEDYIRSLSLVPSSPYMVLTGSYDHTVRGWDLRSGDSAFKLNHGAPVEAVLVFPSGGTCVTAGGNFVKVWDLLRGGKPFCGFSNHQKTITSLVFDGSHQRILSGGLDRHLKVYSVEDYHVVHNITYPAPILSMAMSPSDSHVTVGMTTRLLSIRHRPHHKIESSLPTDSHASLFAPPRRARGSRPGTQRYFMRGYDLKPHDDDHVVSLHHKPKYDKYELCLKSFNFKQALDAVLEMEVKKRNGKASKVYSVLQELARMDRLHAAIAYRSPPEIIPLIIFLRKNLLTFGYTSFLADVCDIVIDAYGHELSESKELRIQFDYLKQVLCRELRFQREAVGLLGVIDTLLTASTVEWSKGRSDEKKVAVSAKDTIKMDVDTRRL</sequence>
<reference evidence="12" key="1">
    <citation type="journal article" date="2010" name="Nature">
        <title>The Amphimedon queenslandica genome and the evolution of animal complexity.</title>
        <authorList>
            <person name="Srivastava M."/>
            <person name="Simakov O."/>
            <person name="Chapman J."/>
            <person name="Fahey B."/>
            <person name="Gauthier M.E."/>
            <person name="Mitros T."/>
            <person name="Richards G.S."/>
            <person name="Conaco C."/>
            <person name="Dacre M."/>
            <person name="Hellsten U."/>
            <person name="Larroux C."/>
            <person name="Putnam N.H."/>
            <person name="Stanke M."/>
            <person name="Adamska M."/>
            <person name="Darling A."/>
            <person name="Degnan S.M."/>
            <person name="Oakley T.H."/>
            <person name="Plachetzki D.C."/>
            <person name="Zhai Y."/>
            <person name="Adamski M."/>
            <person name="Calcino A."/>
            <person name="Cummins S.F."/>
            <person name="Goodstein D.M."/>
            <person name="Harris C."/>
            <person name="Jackson D.J."/>
            <person name="Leys S.P."/>
            <person name="Shu S."/>
            <person name="Woodcroft B.J."/>
            <person name="Vervoort M."/>
            <person name="Kosik K.S."/>
            <person name="Manning G."/>
            <person name="Degnan B.M."/>
            <person name="Rokhsar D.S."/>
        </authorList>
    </citation>
    <scope>NUCLEOTIDE SEQUENCE [LARGE SCALE GENOMIC DNA]</scope>
</reference>
<feature type="repeat" description="WD" evidence="8">
    <location>
        <begin position="244"/>
        <end position="285"/>
    </location>
</feature>
<keyword evidence="6" id="KW-0539">Nucleus</keyword>
<keyword evidence="4 8" id="KW-0853">WD repeat</keyword>
<dbReference type="EnsemblMetazoa" id="XM_003389229.2">
    <property type="protein sequence ID" value="XP_003389277.1"/>
    <property type="gene ID" value="LOC100641393"/>
</dbReference>
<evidence type="ECO:0000313" key="12">
    <source>
        <dbReference type="Proteomes" id="UP000007879"/>
    </source>
</evidence>
<dbReference type="OrthoDB" id="431715at2759"/>
<evidence type="ECO:0000256" key="7">
    <source>
        <dbReference type="ARBA" id="ARBA00045437"/>
    </source>
</evidence>
<dbReference type="SUPFAM" id="SSF50978">
    <property type="entry name" value="WD40 repeat-like"/>
    <property type="match status" value="1"/>
</dbReference>
<dbReference type="Proteomes" id="UP000007879">
    <property type="component" value="Unassembled WGS sequence"/>
</dbReference>
<evidence type="ECO:0000256" key="6">
    <source>
        <dbReference type="ARBA" id="ARBA00023242"/>
    </source>
</evidence>
<dbReference type="InterPro" id="IPR015943">
    <property type="entry name" value="WD40/YVTN_repeat-like_dom_sf"/>
</dbReference>
<dbReference type="InParanoid" id="A0A1X7U198"/>
<feature type="repeat" description="WD" evidence="8">
    <location>
        <begin position="118"/>
        <end position="159"/>
    </location>
</feature>
<evidence type="ECO:0000259" key="10">
    <source>
        <dbReference type="Pfam" id="PF09384"/>
    </source>
</evidence>
<dbReference type="GO" id="GO:0005730">
    <property type="term" value="C:nucleolus"/>
    <property type="evidence" value="ECO:0007669"/>
    <property type="project" value="UniProtKB-SubCell"/>
</dbReference>
<evidence type="ECO:0000256" key="3">
    <source>
        <dbReference type="ARBA" id="ARBA00022552"/>
    </source>
</evidence>
<dbReference type="PROSITE" id="PS50082">
    <property type="entry name" value="WD_REPEATS_2"/>
    <property type="match status" value="3"/>
</dbReference>
<keyword evidence="12" id="KW-1185">Reference proteome</keyword>
<proteinExistence type="predicted"/>
<feature type="repeat" description="WD" evidence="8">
    <location>
        <begin position="160"/>
        <end position="202"/>
    </location>
</feature>
<evidence type="ECO:0000256" key="1">
    <source>
        <dbReference type="ARBA" id="ARBA00004604"/>
    </source>
</evidence>
<dbReference type="Gene3D" id="2.130.10.10">
    <property type="entry name" value="YVTN repeat-like/Quinoprotein amine dehydrogenase"/>
    <property type="match status" value="3"/>
</dbReference>
<comment type="function">
    <text evidence="7">Ribosome biogenesis factor. Involved in nucleolar processing of pre-18S ribosomal RNA. Required for optimal pre-ribosomal RNA transcription by RNA polymerase I. Part of the small subunit (SSU) processome, first precursor of the small eukaryotic ribosomal subunit. During the assembly of the SSU processome in the nucleolus, many ribosome biogenesis factors, an RNA chaperone and ribosomal proteins associate with the nascent pre-rRNA and work in concert to generate RNA folding, modifications, rearrangements and cleavage as well as targeted degradation of pre-ribosomal RNA by the RNA exosome.</text>
</comment>
<dbReference type="PANTHER" id="PTHR19924:SF26">
    <property type="entry name" value="U3 SMALL NUCLEOLAR RNA-ASSOCIATED PROTEIN 15 HOMOLOG"/>
    <property type="match status" value="1"/>
</dbReference>
<protein>
    <recommendedName>
        <fullName evidence="2">U3 small nucleolar RNA-associated protein 15 homolog</fullName>
    </recommendedName>
</protein>
<keyword evidence="5" id="KW-0677">Repeat</keyword>
<evidence type="ECO:0000313" key="11">
    <source>
        <dbReference type="EnsemblMetazoa" id="Aqu2.1.21257_001"/>
    </source>
</evidence>
<dbReference type="SMART" id="SM00320">
    <property type="entry name" value="WD40"/>
    <property type="match status" value="7"/>
</dbReference>